<gene>
    <name evidence="5" type="ORF">CLV51_101281</name>
</gene>
<dbReference type="InterPro" id="IPR006439">
    <property type="entry name" value="HAD-SF_hydro_IA"/>
</dbReference>
<dbReference type="SFLD" id="SFLDS00003">
    <property type="entry name" value="Haloacid_Dehalogenase"/>
    <property type="match status" value="1"/>
</dbReference>
<organism evidence="5 6">
    <name type="scientific">Chitinophaga niastensis</name>
    <dbReference type="NCBI Taxonomy" id="536980"/>
    <lineage>
        <taxon>Bacteria</taxon>
        <taxon>Pseudomonadati</taxon>
        <taxon>Bacteroidota</taxon>
        <taxon>Chitinophagia</taxon>
        <taxon>Chitinophagales</taxon>
        <taxon>Chitinophagaceae</taxon>
        <taxon>Chitinophaga</taxon>
    </lineage>
</organism>
<dbReference type="Gene3D" id="3.40.50.1000">
    <property type="entry name" value="HAD superfamily/HAD-like"/>
    <property type="match status" value="1"/>
</dbReference>
<evidence type="ECO:0000256" key="3">
    <source>
        <dbReference type="ARBA" id="ARBA00022801"/>
    </source>
</evidence>
<dbReference type="EMBL" id="PYAW01000001">
    <property type="protein sequence ID" value="PSL48951.1"/>
    <property type="molecule type" value="Genomic_DNA"/>
</dbReference>
<evidence type="ECO:0000256" key="4">
    <source>
        <dbReference type="ARBA" id="ARBA00022842"/>
    </source>
</evidence>
<dbReference type="Gene3D" id="1.10.150.520">
    <property type="match status" value="1"/>
</dbReference>
<dbReference type="OrthoDB" id="9809962at2"/>
<evidence type="ECO:0000313" key="6">
    <source>
        <dbReference type="Proteomes" id="UP000240971"/>
    </source>
</evidence>
<dbReference type="PANTHER" id="PTHR46470:SF2">
    <property type="entry name" value="GLYCERALDEHYDE 3-PHOSPHATE PHOSPHATASE"/>
    <property type="match status" value="1"/>
</dbReference>
<comment type="cofactor">
    <cofactor evidence="1">
        <name>Mg(2+)</name>
        <dbReference type="ChEBI" id="CHEBI:18420"/>
    </cofactor>
</comment>
<dbReference type="AlphaFoldDB" id="A0A2P8HRV1"/>
<dbReference type="Proteomes" id="UP000240971">
    <property type="component" value="Unassembled WGS sequence"/>
</dbReference>
<dbReference type="RefSeq" id="WP_106526220.1">
    <property type="nucleotide sequence ID" value="NZ_PYAW01000001.1"/>
</dbReference>
<evidence type="ECO:0000256" key="1">
    <source>
        <dbReference type="ARBA" id="ARBA00001946"/>
    </source>
</evidence>
<name>A0A2P8HRV1_CHINA</name>
<dbReference type="InterPro" id="IPR036412">
    <property type="entry name" value="HAD-like_sf"/>
</dbReference>
<protein>
    <submittedName>
        <fullName evidence="5">Putative hydrolase of the HAD superfamily</fullName>
    </submittedName>
</protein>
<dbReference type="InterPro" id="IPR041492">
    <property type="entry name" value="HAD_2"/>
</dbReference>
<evidence type="ECO:0000313" key="5">
    <source>
        <dbReference type="EMBL" id="PSL48951.1"/>
    </source>
</evidence>
<reference evidence="5 6" key="1">
    <citation type="submission" date="2018-03" db="EMBL/GenBank/DDBJ databases">
        <title>Genomic Encyclopedia of Archaeal and Bacterial Type Strains, Phase II (KMG-II): from individual species to whole genera.</title>
        <authorList>
            <person name="Goeker M."/>
        </authorList>
    </citation>
    <scope>NUCLEOTIDE SEQUENCE [LARGE SCALE GENOMIC DNA]</scope>
    <source>
        <strain evidence="5 6">DSM 24859</strain>
    </source>
</reference>
<dbReference type="SFLD" id="SFLDG01129">
    <property type="entry name" value="C1.5:_HAD__Beta-PGM__Phosphata"/>
    <property type="match status" value="1"/>
</dbReference>
<dbReference type="GO" id="GO:0044281">
    <property type="term" value="P:small molecule metabolic process"/>
    <property type="evidence" value="ECO:0007669"/>
    <property type="project" value="UniProtKB-ARBA"/>
</dbReference>
<dbReference type="InterPro" id="IPR051400">
    <property type="entry name" value="HAD-like_hydrolase"/>
</dbReference>
<dbReference type="GO" id="GO:0046872">
    <property type="term" value="F:metal ion binding"/>
    <property type="evidence" value="ECO:0007669"/>
    <property type="project" value="UniProtKB-KW"/>
</dbReference>
<dbReference type="InterPro" id="IPR023214">
    <property type="entry name" value="HAD_sf"/>
</dbReference>
<accession>A0A2P8HRV1</accession>
<keyword evidence="6" id="KW-1185">Reference proteome</keyword>
<dbReference type="Pfam" id="PF13419">
    <property type="entry name" value="HAD_2"/>
    <property type="match status" value="1"/>
</dbReference>
<keyword evidence="2" id="KW-0479">Metal-binding</keyword>
<proteinExistence type="predicted"/>
<evidence type="ECO:0000256" key="2">
    <source>
        <dbReference type="ARBA" id="ARBA00022723"/>
    </source>
</evidence>
<comment type="caution">
    <text evidence="5">The sequence shown here is derived from an EMBL/GenBank/DDBJ whole genome shotgun (WGS) entry which is preliminary data.</text>
</comment>
<keyword evidence="4" id="KW-0460">Magnesium</keyword>
<dbReference type="SUPFAM" id="SSF56784">
    <property type="entry name" value="HAD-like"/>
    <property type="match status" value="1"/>
</dbReference>
<dbReference type="GO" id="GO:0016791">
    <property type="term" value="F:phosphatase activity"/>
    <property type="evidence" value="ECO:0007669"/>
    <property type="project" value="TreeGrafter"/>
</dbReference>
<dbReference type="NCBIfam" id="TIGR01549">
    <property type="entry name" value="HAD-SF-IA-v1"/>
    <property type="match status" value="1"/>
</dbReference>
<dbReference type="PANTHER" id="PTHR46470">
    <property type="entry name" value="N-ACYLNEURAMINATE-9-PHOSPHATASE"/>
    <property type="match status" value="1"/>
</dbReference>
<keyword evidence="3 5" id="KW-0378">Hydrolase</keyword>
<sequence>MSKKQIKVVAFDLDNTLYNEHLYYEGVLDEFCKKNNLDQQKLIRDYRSISRSNPDIFGELLRINNMYTAQLQEELFSIYNNINITITPYNTALTVLEYLKKKDIRTAIVTNGHVSVQENKIRCLGIADLFDLIVYARTWGKAFEKPAPKAYEFLLSNFICSPAEVLFVGDKVETDIRGARDIGMPSLRVYEESDLITIINQI</sequence>